<evidence type="ECO:0000313" key="2">
    <source>
        <dbReference type="EMBL" id="AWM78378.1"/>
    </source>
</evidence>
<dbReference type="PROSITE" id="PS50911">
    <property type="entry name" value="CHAP"/>
    <property type="match status" value="1"/>
</dbReference>
<organism evidence="2 3">
    <name type="scientific">Phenylobacterium parvum</name>
    <dbReference type="NCBI Taxonomy" id="2201350"/>
    <lineage>
        <taxon>Bacteria</taxon>
        <taxon>Pseudomonadati</taxon>
        <taxon>Pseudomonadota</taxon>
        <taxon>Alphaproteobacteria</taxon>
        <taxon>Caulobacterales</taxon>
        <taxon>Caulobacteraceae</taxon>
        <taxon>Phenylobacterium</taxon>
    </lineage>
</organism>
<dbReference type="Gene3D" id="3.90.1720.10">
    <property type="entry name" value="endopeptidase domain like (from Nostoc punctiforme)"/>
    <property type="match status" value="1"/>
</dbReference>
<protein>
    <submittedName>
        <fullName evidence="2">CHAP domain-containing protein</fullName>
    </submittedName>
</protein>
<sequence length="224" mass="23891">MFRRAMHIAVGAFVAGIVAFAPLSSAVADRYWQCVPFARLVSGIQIFGDAHTWWRQATGRYETGFSPRAGSVLCFKPSGAMTLGHVAVVSQVLTDRVIQITHANWSRIGGTRGQIERDVTVIDVSPAGDWSRVKVWYDPVRDIGSSTYPTYGFIYPDAQAVRMASSQFNAAQSAALTVAQSAASQVASTVRPGATPLSILGQAADAGDRIAALIQSVTAPPPPR</sequence>
<keyword evidence="3" id="KW-1185">Reference proteome</keyword>
<accession>A0A2Z3I3X2</accession>
<dbReference type="Proteomes" id="UP000247763">
    <property type="component" value="Chromosome"/>
</dbReference>
<dbReference type="OrthoDB" id="7279151at2"/>
<dbReference type="RefSeq" id="WP_110450944.1">
    <property type="nucleotide sequence ID" value="NZ_CP029479.1"/>
</dbReference>
<dbReference type="KEGG" id="phb:HYN04_11845"/>
<dbReference type="AlphaFoldDB" id="A0A2Z3I3X2"/>
<evidence type="ECO:0000259" key="1">
    <source>
        <dbReference type="PROSITE" id="PS50911"/>
    </source>
</evidence>
<evidence type="ECO:0000313" key="3">
    <source>
        <dbReference type="Proteomes" id="UP000247763"/>
    </source>
</evidence>
<name>A0A2Z3I3X2_9CAUL</name>
<proteinExistence type="predicted"/>
<dbReference type="SUPFAM" id="SSF54001">
    <property type="entry name" value="Cysteine proteinases"/>
    <property type="match status" value="1"/>
</dbReference>
<dbReference type="EMBL" id="CP029479">
    <property type="protein sequence ID" value="AWM78378.1"/>
    <property type="molecule type" value="Genomic_DNA"/>
</dbReference>
<gene>
    <name evidence="2" type="ORF">HYN04_11845</name>
</gene>
<feature type="domain" description="Peptidase C51" evidence="1">
    <location>
        <begin position="9"/>
        <end position="134"/>
    </location>
</feature>
<dbReference type="Pfam" id="PF05257">
    <property type="entry name" value="CHAP"/>
    <property type="match status" value="1"/>
</dbReference>
<reference evidence="3" key="1">
    <citation type="submission" date="2018-05" db="EMBL/GenBank/DDBJ databases">
        <title>Genome sequencing of Phenylobacterium sp. HYN0004.</title>
        <authorList>
            <person name="Yi H."/>
            <person name="Baek C."/>
        </authorList>
    </citation>
    <scope>NUCLEOTIDE SEQUENCE [LARGE SCALE GENOMIC DNA]</scope>
    <source>
        <strain evidence="3">HYN0004</strain>
    </source>
</reference>
<dbReference type="InterPro" id="IPR038765">
    <property type="entry name" value="Papain-like_cys_pep_sf"/>
</dbReference>
<dbReference type="InterPro" id="IPR007921">
    <property type="entry name" value="CHAP_dom"/>
</dbReference>